<dbReference type="Proteomes" id="UP000232149">
    <property type="component" value="Unassembled WGS sequence"/>
</dbReference>
<dbReference type="EMBL" id="NPDU01000024">
    <property type="protein sequence ID" value="PJZ61913.1"/>
    <property type="molecule type" value="Genomic_DNA"/>
</dbReference>
<evidence type="ECO:0000313" key="1">
    <source>
        <dbReference type="EMBL" id="PJZ51578.1"/>
    </source>
</evidence>
<name>A0A2M9YJ65_9LEPT</name>
<gene>
    <name evidence="2" type="ORF">CH376_10945</name>
    <name evidence="1" type="ORF">CH380_19220</name>
</gene>
<evidence type="ECO:0000313" key="4">
    <source>
        <dbReference type="Proteomes" id="UP000232188"/>
    </source>
</evidence>
<protein>
    <submittedName>
        <fullName evidence="1">Uncharacterized protein</fullName>
    </submittedName>
</protein>
<keyword evidence="3" id="KW-1185">Reference proteome</keyword>
<accession>A0A2M9YJ65</accession>
<comment type="caution">
    <text evidence="1">The sequence shown here is derived from an EMBL/GenBank/DDBJ whole genome shotgun (WGS) entry which is preliminary data.</text>
</comment>
<dbReference type="RefSeq" id="WP_100787373.1">
    <property type="nucleotide sequence ID" value="NZ_NPDU01000024.1"/>
</dbReference>
<dbReference type="AlphaFoldDB" id="A0A2M9YJ65"/>
<reference evidence="3 4" key="1">
    <citation type="submission" date="2017-07" db="EMBL/GenBank/DDBJ databases">
        <title>Leptospira spp. isolated from tropical soils.</title>
        <authorList>
            <person name="Thibeaux R."/>
            <person name="Iraola G."/>
            <person name="Ferres I."/>
            <person name="Bierque E."/>
            <person name="Girault D."/>
            <person name="Soupe-Gilbert M.-E."/>
            <person name="Picardeau M."/>
            <person name="Goarant C."/>
        </authorList>
    </citation>
    <scope>NUCLEOTIDE SEQUENCE [LARGE SCALE GENOMIC DNA]</scope>
    <source>
        <strain evidence="1 4">FH2-B-C1</strain>
        <strain evidence="2 3">FH2-B-D1</strain>
    </source>
</reference>
<dbReference type="EMBL" id="NPDV01000022">
    <property type="protein sequence ID" value="PJZ51578.1"/>
    <property type="molecule type" value="Genomic_DNA"/>
</dbReference>
<dbReference type="Proteomes" id="UP000232188">
    <property type="component" value="Unassembled WGS sequence"/>
</dbReference>
<evidence type="ECO:0000313" key="2">
    <source>
        <dbReference type="EMBL" id="PJZ61913.1"/>
    </source>
</evidence>
<organism evidence="1 4">
    <name type="scientific">Leptospira adleri</name>
    <dbReference type="NCBI Taxonomy" id="2023186"/>
    <lineage>
        <taxon>Bacteria</taxon>
        <taxon>Pseudomonadati</taxon>
        <taxon>Spirochaetota</taxon>
        <taxon>Spirochaetia</taxon>
        <taxon>Leptospirales</taxon>
        <taxon>Leptospiraceae</taxon>
        <taxon>Leptospira</taxon>
    </lineage>
</organism>
<evidence type="ECO:0000313" key="3">
    <source>
        <dbReference type="Proteomes" id="UP000232149"/>
    </source>
</evidence>
<proteinExistence type="predicted"/>
<sequence length="213" mass="24098">MIAKYLSLFNRSGAVFKALFFDPERIEKPQIKNINDINKGAVFNALEWHYRFVKRLIEEFPLTNASGFLLKAWGTFLGVPNDQALPDPEYRAKILSKILAIVGTLPAIKNLVKNIDRVEVKEAQDLGFFLDVAYLDTPVLKNRPFGSVMTHPTNAIYIIFNTIFDIDSALLRTIYQLKSAGIGVFAGVITEYPKFGFLYLDYGFIDKDYSGVN</sequence>